<dbReference type="Proteomes" id="UP001454036">
    <property type="component" value="Unassembled WGS sequence"/>
</dbReference>
<sequence length="93" mass="10548">MGSCAKGHIEHANEPALLTDLDLLVVQEFTVFHVFLLKKFIKRKFVPISDLPESLSDDSFPVHPLGKRTTLEGRIHVYRLLIQWNHSSPAEAT</sequence>
<reference evidence="1 2" key="1">
    <citation type="submission" date="2024-01" db="EMBL/GenBank/DDBJ databases">
        <title>The complete chloroplast genome sequence of Lithospermum erythrorhizon: insights into the phylogenetic relationship among Boraginaceae species and the maternal lineages of purple gromwells.</title>
        <authorList>
            <person name="Okada T."/>
            <person name="Watanabe K."/>
        </authorList>
    </citation>
    <scope>NUCLEOTIDE SEQUENCE [LARGE SCALE GENOMIC DNA]</scope>
</reference>
<dbReference type="AlphaFoldDB" id="A0AAV3QJH7"/>
<proteinExistence type="predicted"/>
<name>A0AAV3QJH7_LITER</name>
<protein>
    <submittedName>
        <fullName evidence="1">Uncharacterized protein</fullName>
    </submittedName>
</protein>
<accession>A0AAV3QJH7</accession>
<keyword evidence="2" id="KW-1185">Reference proteome</keyword>
<gene>
    <name evidence="1" type="ORF">LIER_18830</name>
</gene>
<comment type="caution">
    <text evidence="1">The sequence shown here is derived from an EMBL/GenBank/DDBJ whole genome shotgun (WGS) entry which is preliminary data.</text>
</comment>
<evidence type="ECO:0000313" key="2">
    <source>
        <dbReference type="Proteomes" id="UP001454036"/>
    </source>
</evidence>
<evidence type="ECO:0000313" key="1">
    <source>
        <dbReference type="EMBL" id="GAA0162815.1"/>
    </source>
</evidence>
<organism evidence="1 2">
    <name type="scientific">Lithospermum erythrorhizon</name>
    <name type="common">Purple gromwell</name>
    <name type="synonym">Lithospermum officinale var. erythrorhizon</name>
    <dbReference type="NCBI Taxonomy" id="34254"/>
    <lineage>
        <taxon>Eukaryota</taxon>
        <taxon>Viridiplantae</taxon>
        <taxon>Streptophyta</taxon>
        <taxon>Embryophyta</taxon>
        <taxon>Tracheophyta</taxon>
        <taxon>Spermatophyta</taxon>
        <taxon>Magnoliopsida</taxon>
        <taxon>eudicotyledons</taxon>
        <taxon>Gunneridae</taxon>
        <taxon>Pentapetalae</taxon>
        <taxon>asterids</taxon>
        <taxon>lamiids</taxon>
        <taxon>Boraginales</taxon>
        <taxon>Boraginaceae</taxon>
        <taxon>Boraginoideae</taxon>
        <taxon>Lithospermeae</taxon>
        <taxon>Lithospermum</taxon>
    </lineage>
</organism>
<dbReference type="EMBL" id="BAABME010004563">
    <property type="protein sequence ID" value="GAA0162815.1"/>
    <property type="molecule type" value="Genomic_DNA"/>
</dbReference>